<dbReference type="PANTHER" id="PTHR31745:SF2">
    <property type="entry name" value="SINGLE-STRANDED DNA-BINDING PROTEIN WHY1, CHLOROPLASTIC"/>
    <property type="match status" value="1"/>
</dbReference>
<dbReference type="GO" id="GO:0006355">
    <property type="term" value="P:regulation of DNA-templated transcription"/>
    <property type="evidence" value="ECO:0007669"/>
    <property type="project" value="InterPro"/>
</dbReference>
<evidence type="ECO:0000313" key="4">
    <source>
        <dbReference type="Proteomes" id="UP000585474"/>
    </source>
</evidence>
<keyword evidence="3" id="KW-0238">DNA-binding</keyword>
<dbReference type="InterPro" id="IPR009044">
    <property type="entry name" value="ssDNA-bd_transcriptional_reg"/>
</dbReference>
<sequence length="63" mass="7162">MPPLRLLRTAKPATGAFKMTKEGYVLLQFAPAAGVRQYDWGRKQVNLCFTRCFGIMHLFVLSD</sequence>
<reference evidence="3 4" key="1">
    <citation type="submission" date="2019-07" db="EMBL/GenBank/DDBJ databases">
        <title>De Novo Assembly of kiwifruit Actinidia rufa.</title>
        <authorList>
            <person name="Sugita-Konishi S."/>
            <person name="Sato K."/>
            <person name="Mori E."/>
            <person name="Abe Y."/>
            <person name="Kisaki G."/>
            <person name="Hamano K."/>
            <person name="Suezawa K."/>
            <person name="Otani M."/>
            <person name="Fukuda T."/>
            <person name="Manabe T."/>
            <person name="Gomi K."/>
            <person name="Tabuchi M."/>
            <person name="Akimitsu K."/>
            <person name="Kataoka I."/>
        </authorList>
    </citation>
    <scope>NUCLEOTIDE SEQUENCE [LARGE SCALE GENOMIC DNA]</scope>
    <source>
        <strain evidence="4">cv. Fuchu</strain>
    </source>
</reference>
<protein>
    <submittedName>
        <fullName evidence="3">SsDNA-binding transcriptional regulator</fullName>
    </submittedName>
</protein>
<proteinExistence type="inferred from homology"/>
<dbReference type="Gene3D" id="2.30.31.10">
    <property type="entry name" value="Transcriptional Coactivator Pc4, Chain A"/>
    <property type="match status" value="1"/>
</dbReference>
<gene>
    <name evidence="3" type="ORF">Acr_06g0003570</name>
</gene>
<keyword evidence="2" id="KW-0809">Transit peptide</keyword>
<dbReference type="OrthoDB" id="1936981at2759"/>
<keyword evidence="4" id="KW-1185">Reference proteome</keyword>
<evidence type="ECO:0000256" key="1">
    <source>
        <dbReference type="ARBA" id="ARBA00006061"/>
    </source>
</evidence>
<accession>A0A7J0ES88</accession>
<comment type="caution">
    <text evidence="3">The sequence shown here is derived from an EMBL/GenBank/DDBJ whole genome shotgun (WGS) entry which is preliminary data.</text>
</comment>
<dbReference type="Proteomes" id="UP000585474">
    <property type="component" value="Unassembled WGS sequence"/>
</dbReference>
<dbReference type="GO" id="GO:0003697">
    <property type="term" value="F:single-stranded DNA binding"/>
    <property type="evidence" value="ECO:0007669"/>
    <property type="project" value="InterPro"/>
</dbReference>
<evidence type="ECO:0000256" key="2">
    <source>
        <dbReference type="ARBA" id="ARBA00022946"/>
    </source>
</evidence>
<dbReference type="InterPro" id="IPR013742">
    <property type="entry name" value="Whirly"/>
</dbReference>
<name>A0A7J0ES88_9ERIC</name>
<dbReference type="EMBL" id="BJWL01000006">
    <property type="protein sequence ID" value="GFY88417.1"/>
    <property type="molecule type" value="Genomic_DNA"/>
</dbReference>
<dbReference type="GO" id="GO:0006952">
    <property type="term" value="P:defense response"/>
    <property type="evidence" value="ECO:0007669"/>
    <property type="project" value="InterPro"/>
</dbReference>
<comment type="similarity">
    <text evidence="1">Belongs to the Whirly family.</text>
</comment>
<dbReference type="AlphaFoldDB" id="A0A7J0ES88"/>
<evidence type="ECO:0000313" key="3">
    <source>
        <dbReference type="EMBL" id="GFY88417.1"/>
    </source>
</evidence>
<dbReference type="SUPFAM" id="SSF54447">
    <property type="entry name" value="ssDNA-binding transcriptional regulator domain"/>
    <property type="match status" value="1"/>
</dbReference>
<dbReference type="Pfam" id="PF08536">
    <property type="entry name" value="Whirly"/>
    <property type="match status" value="1"/>
</dbReference>
<organism evidence="3 4">
    <name type="scientific">Actinidia rufa</name>
    <dbReference type="NCBI Taxonomy" id="165716"/>
    <lineage>
        <taxon>Eukaryota</taxon>
        <taxon>Viridiplantae</taxon>
        <taxon>Streptophyta</taxon>
        <taxon>Embryophyta</taxon>
        <taxon>Tracheophyta</taxon>
        <taxon>Spermatophyta</taxon>
        <taxon>Magnoliopsida</taxon>
        <taxon>eudicotyledons</taxon>
        <taxon>Gunneridae</taxon>
        <taxon>Pentapetalae</taxon>
        <taxon>asterids</taxon>
        <taxon>Ericales</taxon>
        <taxon>Actinidiaceae</taxon>
        <taxon>Actinidia</taxon>
    </lineage>
</organism>
<dbReference type="PANTHER" id="PTHR31745">
    <property type="entry name" value="SINGLE-STRANDED DNA-BINDING PROTEIN WHY2, MITOCHONDRIAL"/>
    <property type="match status" value="1"/>
</dbReference>